<feature type="transmembrane region" description="Helical" evidence="1">
    <location>
        <begin position="228"/>
        <end position="248"/>
    </location>
</feature>
<evidence type="ECO:0000313" key="3">
    <source>
        <dbReference type="Proteomes" id="UP000321534"/>
    </source>
</evidence>
<evidence type="ECO:0000313" key="2">
    <source>
        <dbReference type="EMBL" id="GEO30012.1"/>
    </source>
</evidence>
<feature type="transmembrane region" description="Helical" evidence="1">
    <location>
        <begin position="61"/>
        <end position="84"/>
    </location>
</feature>
<evidence type="ECO:0000256" key="1">
    <source>
        <dbReference type="SAM" id="Phobius"/>
    </source>
</evidence>
<reference evidence="2 3" key="1">
    <citation type="submission" date="2019-07" db="EMBL/GenBank/DDBJ databases">
        <title>Whole genome shotgun sequence of Terrabacter aerolatus NBRC 106305.</title>
        <authorList>
            <person name="Hosoyama A."/>
            <person name="Uohara A."/>
            <person name="Ohji S."/>
            <person name="Ichikawa N."/>
        </authorList>
    </citation>
    <scope>NUCLEOTIDE SEQUENCE [LARGE SCALE GENOMIC DNA]</scope>
    <source>
        <strain evidence="2 3">NBRC 106305</strain>
    </source>
</reference>
<keyword evidence="3" id="KW-1185">Reference proteome</keyword>
<feature type="transmembrane region" description="Helical" evidence="1">
    <location>
        <begin position="283"/>
        <end position="304"/>
    </location>
</feature>
<protein>
    <submittedName>
        <fullName evidence="2">Uncharacterized protein</fullName>
    </submittedName>
</protein>
<proteinExistence type="predicted"/>
<dbReference type="AlphaFoldDB" id="A0A512D0L8"/>
<feature type="transmembrane region" description="Helical" evidence="1">
    <location>
        <begin position="356"/>
        <end position="374"/>
    </location>
</feature>
<dbReference type="OrthoDB" id="4856904at2"/>
<feature type="transmembrane region" description="Helical" evidence="1">
    <location>
        <begin position="96"/>
        <end position="122"/>
    </location>
</feature>
<comment type="caution">
    <text evidence="2">The sequence shown here is derived from an EMBL/GenBank/DDBJ whole genome shotgun (WGS) entry which is preliminary data.</text>
</comment>
<keyword evidence="1" id="KW-1133">Transmembrane helix</keyword>
<sequence>MTTSTRSTLAAEATTTHRPGVPWATVVPVAVVIAYADGFWVTSMRGAVGAVGRGQGPFTTWWHQSTVLVPLYVCAVIGALALALRWSRRGGGARAGLLATGGLVVLAATLVAVVVMAAGAAYDYHVQSGELQMMATMRGDCRVDCLERLRQDTMWLQVRATGLGAGLLLLTNLGVVAWFAMLCGGRLDAARRGRPRARVHGAAVRRAPYAVSPLRRLRTTPVAAGAEVRLLLAATLVGGALIHVAVVPEHLDEWPAAGAFFIVLTALQAGAAAVLLRGPRRGVLLLVLAVSAGPVAVWVWSRVWGLPLGPEPGVPEPVGLPDCAAGVLELAAVVLAVVLLRRGAELARRPRLSDHVGRLVVTAVLAVTVIGLAATQEGWFDLVQASDAAGSTMTSR</sequence>
<dbReference type="Proteomes" id="UP000321534">
    <property type="component" value="Unassembled WGS sequence"/>
</dbReference>
<feature type="transmembrane region" description="Helical" evidence="1">
    <location>
        <begin position="21"/>
        <end position="41"/>
    </location>
</feature>
<feature type="transmembrane region" description="Helical" evidence="1">
    <location>
        <begin position="324"/>
        <end position="344"/>
    </location>
</feature>
<keyword evidence="1" id="KW-0812">Transmembrane</keyword>
<feature type="transmembrane region" description="Helical" evidence="1">
    <location>
        <begin position="254"/>
        <end position="276"/>
    </location>
</feature>
<gene>
    <name evidence="2" type="ORF">TAE01_18220</name>
</gene>
<organism evidence="2 3">
    <name type="scientific">Terrabacter aerolatus</name>
    <dbReference type="NCBI Taxonomy" id="422442"/>
    <lineage>
        <taxon>Bacteria</taxon>
        <taxon>Bacillati</taxon>
        <taxon>Actinomycetota</taxon>
        <taxon>Actinomycetes</taxon>
        <taxon>Micrococcales</taxon>
        <taxon>Intrasporangiaceae</taxon>
        <taxon>Terrabacter</taxon>
    </lineage>
</organism>
<dbReference type="RefSeq" id="WP_147065584.1">
    <property type="nucleotide sequence ID" value="NZ_BAAARO010000026.1"/>
</dbReference>
<accession>A0A512D0L8</accession>
<feature type="transmembrane region" description="Helical" evidence="1">
    <location>
        <begin position="163"/>
        <end position="184"/>
    </location>
</feature>
<dbReference type="EMBL" id="BJYX01000007">
    <property type="protein sequence ID" value="GEO30012.1"/>
    <property type="molecule type" value="Genomic_DNA"/>
</dbReference>
<keyword evidence="1" id="KW-0472">Membrane</keyword>
<name>A0A512D0L8_9MICO</name>